<feature type="compositionally biased region" description="Polar residues" evidence="1">
    <location>
        <begin position="45"/>
        <end position="59"/>
    </location>
</feature>
<feature type="compositionally biased region" description="Polar residues" evidence="1">
    <location>
        <begin position="89"/>
        <end position="99"/>
    </location>
</feature>
<evidence type="ECO:0000256" key="1">
    <source>
        <dbReference type="SAM" id="MobiDB-lite"/>
    </source>
</evidence>
<protein>
    <submittedName>
        <fullName evidence="2">Uncharacterized protein</fullName>
    </submittedName>
</protein>
<dbReference type="AlphaFoldDB" id="A0ABD1GJX8"/>
<proteinExistence type="predicted"/>
<gene>
    <name evidence="2" type="ORF">AAHA92_21281</name>
</gene>
<feature type="region of interest" description="Disordered" evidence="1">
    <location>
        <begin position="30"/>
        <end position="99"/>
    </location>
</feature>
<dbReference type="EMBL" id="JBEAFC010000008">
    <property type="protein sequence ID" value="KAL1544429.1"/>
    <property type="molecule type" value="Genomic_DNA"/>
</dbReference>
<dbReference type="Proteomes" id="UP001567538">
    <property type="component" value="Unassembled WGS sequence"/>
</dbReference>
<accession>A0ABD1GJX8</accession>
<evidence type="ECO:0000313" key="2">
    <source>
        <dbReference type="EMBL" id="KAL1544429.1"/>
    </source>
</evidence>
<evidence type="ECO:0000313" key="3">
    <source>
        <dbReference type="Proteomes" id="UP001567538"/>
    </source>
</evidence>
<comment type="caution">
    <text evidence="2">The sequence shown here is derived from an EMBL/GenBank/DDBJ whole genome shotgun (WGS) entry which is preliminary data.</text>
</comment>
<sequence length="99" mass="10481">MAHSHRLKKFSAMQSQILNRITFHVAGGVSDDSLSKLNDHAEPMSSVTMGSTMLTTGNGMSPGKIGHPQSKGPFHGRTGMSMAGKKQSRTTGAASSPRR</sequence>
<name>A0ABD1GJX8_SALDI</name>
<reference evidence="2 3" key="1">
    <citation type="submission" date="2024-06" db="EMBL/GenBank/DDBJ databases">
        <title>A chromosome level genome sequence of Diviner's sage (Salvia divinorum).</title>
        <authorList>
            <person name="Ford S.A."/>
            <person name="Ro D.-K."/>
            <person name="Ness R.W."/>
            <person name="Phillips M.A."/>
        </authorList>
    </citation>
    <scope>NUCLEOTIDE SEQUENCE [LARGE SCALE GENOMIC DNA]</scope>
    <source>
        <strain evidence="2">SAF-2024a</strain>
        <tissue evidence="2">Leaf</tissue>
    </source>
</reference>
<feature type="compositionally biased region" description="Basic and acidic residues" evidence="1">
    <location>
        <begin position="33"/>
        <end position="42"/>
    </location>
</feature>
<keyword evidence="3" id="KW-1185">Reference proteome</keyword>
<organism evidence="2 3">
    <name type="scientific">Salvia divinorum</name>
    <name type="common">Maria pastora</name>
    <name type="synonym">Diviner's sage</name>
    <dbReference type="NCBI Taxonomy" id="28513"/>
    <lineage>
        <taxon>Eukaryota</taxon>
        <taxon>Viridiplantae</taxon>
        <taxon>Streptophyta</taxon>
        <taxon>Embryophyta</taxon>
        <taxon>Tracheophyta</taxon>
        <taxon>Spermatophyta</taxon>
        <taxon>Magnoliopsida</taxon>
        <taxon>eudicotyledons</taxon>
        <taxon>Gunneridae</taxon>
        <taxon>Pentapetalae</taxon>
        <taxon>asterids</taxon>
        <taxon>lamiids</taxon>
        <taxon>Lamiales</taxon>
        <taxon>Lamiaceae</taxon>
        <taxon>Nepetoideae</taxon>
        <taxon>Mentheae</taxon>
        <taxon>Salviinae</taxon>
        <taxon>Salvia</taxon>
        <taxon>Salvia subgen. Calosphace</taxon>
    </lineage>
</organism>